<dbReference type="PANTHER" id="PTHR43669">
    <property type="entry name" value="5-KETO-D-GLUCONATE 5-REDUCTASE"/>
    <property type="match status" value="1"/>
</dbReference>
<dbReference type="OrthoDB" id="9803333at2"/>
<evidence type="ECO:0008006" key="5">
    <source>
        <dbReference type="Google" id="ProtNLM"/>
    </source>
</evidence>
<reference evidence="4" key="1">
    <citation type="submission" date="2018-03" db="EMBL/GenBank/DDBJ databases">
        <title>Gramella fulva sp. nov., isolated from a dry surface of tidal flat.</title>
        <authorList>
            <person name="Hwang S.H."/>
            <person name="Hwang W.M."/>
            <person name="Kang K."/>
            <person name="Ahn T.-Y."/>
        </authorList>
    </citation>
    <scope>NUCLEOTIDE SEQUENCE [LARGE SCALE GENOMIC DNA]</scope>
    <source>
        <strain evidence="4">SH35</strain>
    </source>
</reference>
<gene>
    <name evidence="3" type="ORF">C7S20_16935</name>
</gene>
<dbReference type="PANTHER" id="PTHR43669:SF3">
    <property type="entry name" value="ALCOHOL DEHYDROGENASE, PUTATIVE (AFU_ORTHOLOGUE AFUA_3G03445)-RELATED"/>
    <property type="match status" value="1"/>
</dbReference>
<evidence type="ECO:0000256" key="1">
    <source>
        <dbReference type="ARBA" id="ARBA00006484"/>
    </source>
</evidence>
<accession>A0A2R3Z991</accession>
<dbReference type="Pfam" id="PF00106">
    <property type="entry name" value="adh_short"/>
    <property type="match status" value="1"/>
</dbReference>
<protein>
    <recommendedName>
        <fullName evidence="5">Short-chain dehydrogenase</fullName>
    </recommendedName>
</protein>
<comment type="similarity">
    <text evidence="1">Belongs to the short-chain dehydrogenases/reductases (SDR) family.</text>
</comment>
<dbReference type="AlphaFoldDB" id="A0A2R3Z991"/>
<evidence type="ECO:0000313" key="3">
    <source>
        <dbReference type="EMBL" id="AVR46810.1"/>
    </source>
</evidence>
<dbReference type="PRINTS" id="PR00081">
    <property type="entry name" value="GDHRDH"/>
</dbReference>
<dbReference type="Gene3D" id="3.40.50.720">
    <property type="entry name" value="NAD(P)-binding Rossmann-like Domain"/>
    <property type="match status" value="1"/>
</dbReference>
<dbReference type="KEGG" id="grs:C7S20_16935"/>
<proteinExistence type="inferred from homology"/>
<sequence length="115" mass="12657">MIQIIFYILLLVFVPPKPKTIKYRRILVTAGASGIGKEIAKPFAEEIDKICICDINRDSLKDLSRETPGSVVLYCDIGACKSIEKMVAEAVKSMGGIDILIHNAGISRPTSMEFQ</sequence>
<dbReference type="InterPro" id="IPR002347">
    <property type="entry name" value="SDR_fam"/>
</dbReference>
<dbReference type="EMBL" id="CP028136">
    <property type="protein sequence ID" value="AVR46810.1"/>
    <property type="molecule type" value="Genomic_DNA"/>
</dbReference>
<keyword evidence="2" id="KW-0560">Oxidoreductase</keyword>
<name>A0A2R3Z991_9FLAO</name>
<organism evidence="3 4">
    <name type="scientific">Christiangramia fulva</name>
    <dbReference type="NCBI Taxonomy" id="2126553"/>
    <lineage>
        <taxon>Bacteria</taxon>
        <taxon>Pseudomonadati</taxon>
        <taxon>Bacteroidota</taxon>
        <taxon>Flavobacteriia</taxon>
        <taxon>Flavobacteriales</taxon>
        <taxon>Flavobacteriaceae</taxon>
        <taxon>Christiangramia</taxon>
    </lineage>
</organism>
<dbReference type="Proteomes" id="UP000241507">
    <property type="component" value="Chromosome"/>
</dbReference>
<dbReference type="CDD" id="cd05233">
    <property type="entry name" value="SDR_c"/>
    <property type="match status" value="1"/>
</dbReference>
<dbReference type="GO" id="GO:0016491">
    <property type="term" value="F:oxidoreductase activity"/>
    <property type="evidence" value="ECO:0007669"/>
    <property type="project" value="UniProtKB-KW"/>
</dbReference>
<evidence type="ECO:0000256" key="2">
    <source>
        <dbReference type="ARBA" id="ARBA00023002"/>
    </source>
</evidence>
<evidence type="ECO:0000313" key="4">
    <source>
        <dbReference type="Proteomes" id="UP000241507"/>
    </source>
</evidence>
<dbReference type="InterPro" id="IPR036291">
    <property type="entry name" value="NAD(P)-bd_dom_sf"/>
</dbReference>
<keyword evidence="4" id="KW-1185">Reference proteome</keyword>
<dbReference type="SUPFAM" id="SSF51735">
    <property type="entry name" value="NAD(P)-binding Rossmann-fold domains"/>
    <property type="match status" value="1"/>
</dbReference>